<sequence length="166" mass="17680">MICLCLVGIAPDVRTETSSGPHTVRARCHDSDVVAEGVASGVASASPGCGPAAVSRPGPDGVSHEEEEKYGGNVPAQCRGGKTGGKLWKRENRPATATPQGGETYLSTHIPRHGHYTYKCMLHSHTHPGTHTEPATHCLVLSVWHRLPTHRHAPSTGTLHSFTMIQ</sequence>
<dbReference type="Proteomes" id="UP001557470">
    <property type="component" value="Unassembled WGS sequence"/>
</dbReference>
<name>A0ABD0XWR2_UMBPY</name>
<evidence type="ECO:0000256" key="1">
    <source>
        <dbReference type="SAM" id="MobiDB-lite"/>
    </source>
</evidence>
<comment type="caution">
    <text evidence="2">The sequence shown here is derived from an EMBL/GenBank/DDBJ whole genome shotgun (WGS) entry which is preliminary data.</text>
</comment>
<dbReference type="AlphaFoldDB" id="A0ABD0XWR2"/>
<evidence type="ECO:0000313" key="2">
    <source>
        <dbReference type="EMBL" id="KAL1005571.1"/>
    </source>
</evidence>
<dbReference type="EMBL" id="JAGEUA010000002">
    <property type="protein sequence ID" value="KAL1005571.1"/>
    <property type="molecule type" value="Genomic_DNA"/>
</dbReference>
<keyword evidence="3" id="KW-1185">Reference proteome</keyword>
<proteinExistence type="predicted"/>
<feature type="compositionally biased region" description="Polar residues" evidence="1">
    <location>
        <begin position="95"/>
        <end position="104"/>
    </location>
</feature>
<evidence type="ECO:0000313" key="3">
    <source>
        <dbReference type="Proteomes" id="UP001557470"/>
    </source>
</evidence>
<reference evidence="2 3" key="1">
    <citation type="submission" date="2024-06" db="EMBL/GenBank/DDBJ databases">
        <authorList>
            <person name="Pan Q."/>
            <person name="Wen M."/>
            <person name="Jouanno E."/>
            <person name="Zahm M."/>
            <person name="Klopp C."/>
            <person name="Cabau C."/>
            <person name="Louis A."/>
            <person name="Berthelot C."/>
            <person name="Parey E."/>
            <person name="Roest Crollius H."/>
            <person name="Montfort J."/>
            <person name="Robinson-Rechavi M."/>
            <person name="Bouchez O."/>
            <person name="Lampietro C."/>
            <person name="Lopez Roques C."/>
            <person name="Donnadieu C."/>
            <person name="Postlethwait J."/>
            <person name="Bobe J."/>
            <person name="Verreycken H."/>
            <person name="Guiguen Y."/>
        </authorList>
    </citation>
    <scope>NUCLEOTIDE SEQUENCE [LARGE SCALE GENOMIC DNA]</scope>
    <source>
        <strain evidence="2">Up_M1</strain>
        <tissue evidence="2">Testis</tissue>
    </source>
</reference>
<feature type="compositionally biased region" description="Low complexity" evidence="1">
    <location>
        <begin position="41"/>
        <end position="55"/>
    </location>
</feature>
<accession>A0ABD0XWR2</accession>
<organism evidence="2 3">
    <name type="scientific">Umbra pygmaea</name>
    <name type="common">Eastern mudminnow</name>
    <dbReference type="NCBI Taxonomy" id="75934"/>
    <lineage>
        <taxon>Eukaryota</taxon>
        <taxon>Metazoa</taxon>
        <taxon>Chordata</taxon>
        <taxon>Craniata</taxon>
        <taxon>Vertebrata</taxon>
        <taxon>Euteleostomi</taxon>
        <taxon>Actinopterygii</taxon>
        <taxon>Neopterygii</taxon>
        <taxon>Teleostei</taxon>
        <taxon>Protacanthopterygii</taxon>
        <taxon>Esociformes</taxon>
        <taxon>Umbridae</taxon>
        <taxon>Umbra</taxon>
    </lineage>
</organism>
<feature type="region of interest" description="Disordered" evidence="1">
    <location>
        <begin position="41"/>
        <end position="104"/>
    </location>
</feature>
<gene>
    <name evidence="2" type="ORF">UPYG_G00060810</name>
</gene>
<protein>
    <submittedName>
        <fullName evidence="2">Uncharacterized protein</fullName>
    </submittedName>
</protein>